<sequence>MRNNNRILAIDLARGVSVLMVIIVHTLWIYGDIPTQSNTWLGEVVHFIGKGTPMFLIAMGVSFTLSRNQSIVLSIKRALYILAAGYIMNFLKFVLPVLIGIMPDAFIEAYGWTVPVTVDNMIYMLLTGDILQLAGVSLLFMGIINKFSKNKYVPLIIAFIIAVVTKEVHGFQLGIGSVDYILDLMWGAKWNVYFAVFPWFSFILIGMFFGMWYKEKNKSNAHIFKRMFIAGVLLMLIGGGLCFYNFKYHFGDYFHLGPGGTIYLAGFNLVLMWFAHILVTYIKTNRVFEFLYYCSKRVTTIYIIQWVIICWGMGALGYQQFEITGVLILIPFYIMLTLGIQKLLFDEPFWSKNTKKQSNITKKSISLQKP</sequence>
<feature type="transmembrane region" description="Helical" evidence="1">
    <location>
        <begin position="47"/>
        <end position="66"/>
    </location>
</feature>
<keyword evidence="1" id="KW-1133">Transmembrane helix</keyword>
<feature type="domain" description="Heparan-alpha-glucosaminide N-acetyltransferase catalytic" evidence="2">
    <location>
        <begin position="6"/>
        <end position="244"/>
    </location>
</feature>
<feature type="transmembrane region" description="Helical" evidence="1">
    <location>
        <begin position="224"/>
        <end position="246"/>
    </location>
</feature>
<gene>
    <name evidence="3" type="ORF">ATO12_16665</name>
</gene>
<feature type="transmembrane region" description="Helical" evidence="1">
    <location>
        <begin position="300"/>
        <end position="318"/>
    </location>
</feature>
<evidence type="ECO:0000313" key="3">
    <source>
        <dbReference type="EMBL" id="EZH73570.1"/>
    </source>
</evidence>
<feature type="transmembrane region" description="Helical" evidence="1">
    <location>
        <begin position="261"/>
        <end position="279"/>
    </location>
</feature>
<feature type="transmembrane region" description="Helical" evidence="1">
    <location>
        <begin position="192"/>
        <end position="212"/>
    </location>
</feature>
<accession>A0A023BUC9</accession>
<feature type="transmembrane region" description="Helical" evidence="1">
    <location>
        <begin position="121"/>
        <end position="140"/>
    </location>
</feature>
<evidence type="ECO:0000313" key="4">
    <source>
        <dbReference type="Proteomes" id="UP000023541"/>
    </source>
</evidence>
<evidence type="ECO:0000259" key="2">
    <source>
        <dbReference type="Pfam" id="PF07786"/>
    </source>
</evidence>
<dbReference type="EMBL" id="AQRA01000005">
    <property type="protein sequence ID" value="EZH73570.1"/>
    <property type="molecule type" value="Genomic_DNA"/>
</dbReference>
<proteinExistence type="predicted"/>
<feature type="transmembrane region" description="Helical" evidence="1">
    <location>
        <begin position="12"/>
        <end position="31"/>
    </location>
</feature>
<dbReference type="Proteomes" id="UP000023541">
    <property type="component" value="Unassembled WGS sequence"/>
</dbReference>
<reference evidence="3 4" key="1">
    <citation type="submission" date="2014-04" db="EMBL/GenBank/DDBJ databases">
        <title>Aquimarina sp. 22II-S11-z7 Genome Sequencing.</title>
        <authorList>
            <person name="Lai Q."/>
        </authorList>
    </citation>
    <scope>NUCLEOTIDE SEQUENCE [LARGE SCALE GENOMIC DNA]</scope>
    <source>
        <strain evidence="3 4">22II-S11-z7</strain>
    </source>
</reference>
<protein>
    <submittedName>
        <fullName evidence="3">Membrane protein</fullName>
    </submittedName>
</protein>
<feature type="transmembrane region" description="Helical" evidence="1">
    <location>
        <begin position="152"/>
        <end position="172"/>
    </location>
</feature>
<dbReference type="InterPro" id="IPR012429">
    <property type="entry name" value="HGSNAT_cat"/>
</dbReference>
<organism evidence="3 4">
    <name type="scientific">Aquimarina atlantica</name>
    <dbReference type="NCBI Taxonomy" id="1317122"/>
    <lineage>
        <taxon>Bacteria</taxon>
        <taxon>Pseudomonadati</taxon>
        <taxon>Bacteroidota</taxon>
        <taxon>Flavobacteriia</taxon>
        <taxon>Flavobacteriales</taxon>
        <taxon>Flavobacteriaceae</taxon>
        <taxon>Aquimarina</taxon>
    </lineage>
</organism>
<dbReference type="eggNOG" id="COG3503">
    <property type="taxonomic scope" value="Bacteria"/>
</dbReference>
<dbReference type="OrthoDB" id="2521581at2"/>
<dbReference type="Pfam" id="PF07786">
    <property type="entry name" value="HGSNAT_cat"/>
    <property type="match status" value="1"/>
</dbReference>
<evidence type="ECO:0000256" key="1">
    <source>
        <dbReference type="SAM" id="Phobius"/>
    </source>
</evidence>
<dbReference type="RefSeq" id="WP_034242294.1">
    <property type="nucleotide sequence ID" value="NZ_AQRA01000005.1"/>
</dbReference>
<comment type="caution">
    <text evidence="3">The sequence shown here is derived from an EMBL/GenBank/DDBJ whole genome shotgun (WGS) entry which is preliminary data.</text>
</comment>
<feature type="transmembrane region" description="Helical" evidence="1">
    <location>
        <begin position="78"/>
        <end position="101"/>
    </location>
</feature>
<name>A0A023BUC9_9FLAO</name>
<dbReference type="AlphaFoldDB" id="A0A023BUC9"/>
<keyword evidence="1" id="KW-0812">Transmembrane</keyword>
<feature type="transmembrane region" description="Helical" evidence="1">
    <location>
        <begin position="324"/>
        <end position="345"/>
    </location>
</feature>
<dbReference type="STRING" id="1317122.ATO12_16665"/>
<keyword evidence="1" id="KW-0472">Membrane</keyword>
<keyword evidence="4" id="KW-1185">Reference proteome</keyword>